<feature type="region of interest" description="Disordered" evidence="3">
    <location>
        <begin position="1383"/>
        <end position="1424"/>
    </location>
</feature>
<feature type="compositionally biased region" description="Pro residues" evidence="3">
    <location>
        <begin position="700"/>
        <end position="709"/>
    </location>
</feature>
<feature type="compositionally biased region" description="Polar residues" evidence="3">
    <location>
        <begin position="758"/>
        <end position="772"/>
    </location>
</feature>
<feature type="compositionally biased region" description="Acidic residues" evidence="3">
    <location>
        <begin position="1256"/>
        <end position="1265"/>
    </location>
</feature>
<dbReference type="PROSITE" id="PS50025">
    <property type="entry name" value="LAM_G_DOMAIN"/>
    <property type="match status" value="2"/>
</dbReference>
<dbReference type="CDD" id="cd00054">
    <property type="entry name" value="EGF_CA"/>
    <property type="match status" value="2"/>
</dbReference>
<dbReference type="PANTHER" id="PTHR15036:SF49">
    <property type="entry name" value="AXOTACTIN"/>
    <property type="match status" value="1"/>
</dbReference>
<dbReference type="PROSITE" id="PS50026">
    <property type="entry name" value="EGF_3"/>
    <property type="match status" value="2"/>
</dbReference>
<feature type="region of interest" description="Disordered" evidence="3">
    <location>
        <begin position="1152"/>
        <end position="1239"/>
    </location>
</feature>
<dbReference type="OrthoDB" id="5989513at2759"/>
<feature type="compositionally biased region" description="Basic and acidic residues" evidence="3">
    <location>
        <begin position="890"/>
        <end position="925"/>
    </location>
</feature>
<reference evidence="6 7" key="1">
    <citation type="submission" date="2019-05" db="EMBL/GenBank/DDBJ databases">
        <title>Another draft genome of Portunus trituberculatus and its Hox gene families provides insights of decapod evolution.</title>
        <authorList>
            <person name="Jeong J.-H."/>
            <person name="Song I."/>
            <person name="Kim S."/>
            <person name="Choi T."/>
            <person name="Kim D."/>
            <person name="Ryu S."/>
            <person name="Kim W."/>
        </authorList>
    </citation>
    <scope>NUCLEOTIDE SEQUENCE [LARGE SCALE GENOMIC DNA]</scope>
    <source>
        <tissue evidence="6">Muscle</tissue>
    </source>
</reference>
<comment type="caution">
    <text evidence="2">Lacks conserved residue(s) required for the propagation of feature annotation.</text>
</comment>
<comment type="caution">
    <text evidence="6">The sequence shown here is derived from an EMBL/GenBank/DDBJ whole genome shotgun (WGS) entry which is preliminary data.</text>
</comment>
<dbReference type="Gene3D" id="2.60.120.200">
    <property type="match status" value="2"/>
</dbReference>
<dbReference type="InterPro" id="IPR001791">
    <property type="entry name" value="Laminin_G"/>
</dbReference>
<proteinExistence type="predicted"/>
<feature type="region of interest" description="Disordered" evidence="3">
    <location>
        <begin position="1256"/>
        <end position="1371"/>
    </location>
</feature>
<dbReference type="SUPFAM" id="SSF49899">
    <property type="entry name" value="Concanavalin A-like lectins/glucanases"/>
    <property type="match status" value="3"/>
</dbReference>
<evidence type="ECO:0000313" key="7">
    <source>
        <dbReference type="Proteomes" id="UP000324222"/>
    </source>
</evidence>
<feature type="compositionally biased region" description="Basic and acidic residues" evidence="3">
    <location>
        <begin position="1026"/>
        <end position="1042"/>
    </location>
</feature>
<feature type="region of interest" description="Disordered" evidence="3">
    <location>
        <begin position="628"/>
        <end position="655"/>
    </location>
</feature>
<feature type="compositionally biased region" description="Basic and acidic residues" evidence="3">
    <location>
        <begin position="1083"/>
        <end position="1111"/>
    </location>
</feature>
<feature type="domain" description="Laminin G" evidence="4">
    <location>
        <begin position="1"/>
        <end position="120"/>
    </location>
</feature>
<evidence type="ECO:0000256" key="3">
    <source>
        <dbReference type="SAM" id="MobiDB-lite"/>
    </source>
</evidence>
<sequence length="1424" mass="158963">MYSYHGLEHRHSLYTARRLNTGEWQQVLVDIYHHQLRLLINSEQKLIDIEDNANLGVLDGSMFLGGMPARQDTWMNQEIQEEDETLGSLKGCIRDLTVNNELVDLDRYIRAAPLGVSASCQPSCSPNPCQNGAECIENWGSYECVCKNPLAHSGVNCEHNLNEEAITFTTEESRLTYFINNTENSHSQELANMTSLLLNFRTHVRQGLILFTYDYLHNFLQLHLASPNKLVLYFNSGRRALSLTIDTSSEADVKTDLPGLVGCVRGFQINEEPVVLHRYLADHPAEGVKKGCSMVCDHHPCLNGGVCQEDFLYPSNFHCDCSRTSYSGPVCSTETAYNFHGSEWLGRDAATSALMENLVFELAFSASVRRPLPQLVALIRGTDTAGHDDYILVAVESNGAVTVQAVLKNLKDATLIVRVSPDEGINVYSGHRHFVRVEWRSDGLWVTVRTCEERVDGEERVPRTEATSYRLELEPFPRSLYLGGFEEGVDLRFADYENFHGCISNVMISNSNGKVFPLQEYEEKDRHITNFGLPTSGSCSGFPLMPALVMTYRADKDISPVTFWDFFLKRFCIMFKRFTVSSQLLLTGSSGVNTRYPAVVPAVATCVILASGIILAILCIRTNEKKKKAKKNQMMKKEEEERERLLKDRKKSREEAMRARITNISEVEMAPLKATQNGGTQEKEKVRKINAANQQQVAPPSEPPPPIPTKEPEEEEEEVQVRTPKDSTADRPLSWDKSADALPLIGTEVPQDLIPADSPSSMRVNRGSNTMLNVDDDTTSESEPHLLHHGSLPTEEQEEVVEAPFVATTVRLLGGGEVQKITKTEEEDEIVVVDDYLEDKAALTTEYDSIKIGEVPEPSLDLQGEEEMDIAQQKESDLAEAAQETNQDSKATKKDQESKSATDETENEAGKETASKKENENAEKPDSDDEFIELRPENEKVQNAERVTMQTWQEPNKSPANPTETQHHLHIPTDNLPIQKDKASEKYDEEETPQFKVEKIEADAVKEEYFEGEKDDGRYSAMPPERQIEQRRSEDNELKETDDKDDEYFECKSSASAPIPPEIVVSSPKEKESLNTEYLLSHIYKDKTEEEGKGEGETNVEKKPDEKESNVKNDYANNQDIQNETGTQENLKEDEELLDISAKLLLLDMAGQRNDGFSSPESYPGSPISEEDSPESPTYVNLYQEDDISLLNTGVSPRCSPGNLTPLDPISEHDESEEDKEKEGNSPRKTSLPTLFKSNLSSGVANLSALSVEEDAVKEMLTSEDEASKDTKDGKDEPDAIPEAKPEPTPEIHPEVDNEIPPEATPEKTLETAPEIPSDVADVVPEKPQETAPEKAPETPPEVPREEVLSGSVKRRRRRRKGRVTREKQSPVFLSEGVRTFSNPVSYFGGPNIKYEEEDGGAAAGGSDGGAESRLSIISNVSLD</sequence>
<evidence type="ECO:0000313" key="6">
    <source>
        <dbReference type="EMBL" id="MPC25805.1"/>
    </source>
</evidence>
<feature type="compositionally biased region" description="Basic and acidic residues" evidence="3">
    <location>
        <begin position="996"/>
        <end position="1018"/>
    </location>
</feature>
<dbReference type="Gene3D" id="2.10.25.10">
    <property type="entry name" value="Laminin"/>
    <property type="match status" value="2"/>
</dbReference>
<protein>
    <submittedName>
        <fullName evidence="6">Neurexin-4</fullName>
    </submittedName>
</protein>
<accession>A0A5B7DWX4</accession>
<feature type="domain" description="EGF-like" evidence="5">
    <location>
        <begin position="121"/>
        <end position="158"/>
    </location>
</feature>
<dbReference type="SMART" id="SM00181">
    <property type="entry name" value="EGF"/>
    <property type="match status" value="2"/>
</dbReference>
<organism evidence="6 7">
    <name type="scientific">Portunus trituberculatus</name>
    <name type="common">Swimming crab</name>
    <name type="synonym">Neptunus trituberculatus</name>
    <dbReference type="NCBI Taxonomy" id="210409"/>
    <lineage>
        <taxon>Eukaryota</taxon>
        <taxon>Metazoa</taxon>
        <taxon>Ecdysozoa</taxon>
        <taxon>Arthropoda</taxon>
        <taxon>Crustacea</taxon>
        <taxon>Multicrustacea</taxon>
        <taxon>Malacostraca</taxon>
        <taxon>Eumalacostraca</taxon>
        <taxon>Eucarida</taxon>
        <taxon>Decapoda</taxon>
        <taxon>Pleocyemata</taxon>
        <taxon>Brachyura</taxon>
        <taxon>Eubrachyura</taxon>
        <taxon>Portunoidea</taxon>
        <taxon>Portunidae</taxon>
        <taxon>Portuninae</taxon>
        <taxon>Portunus</taxon>
    </lineage>
</organism>
<dbReference type="PANTHER" id="PTHR15036">
    <property type="entry name" value="PIKACHURIN-LIKE PROTEIN"/>
    <property type="match status" value="1"/>
</dbReference>
<dbReference type="Proteomes" id="UP000324222">
    <property type="component" value="Unassembled WGS sequence"/>
</dbReference>
<dbReference type="InterPro" id="IPR000742">
    <property type="entry name" value="EGF"/>
</dbReference>
<feature type="domain" description="EGF-like" evidence="5">
    <location>
        <begin position="293"/>
        <end position="332"/>
    </location>
</feature>
<feature type="domain" description="Laminin G" evidence="4">
    <location>
        <begin position="334"/>
        <end position="539"/>
    </location>
</feature>
<dbReference type="Pfam" id="PF02210">
    <property type="entry name" value="Laminin_G_2"/>
    <property type="match status" value="2"/>
</dbReference>
<evidence type="ECO:0000259" key="5">
    <source>
        <dbReference type="PROSITE" id="PS50026"/>
    </source>
</evidence>
<feature type="compositionally biased region" description="Basic and acidic residues" evidence="3">
    <location>
        <begin position="1324"/>
        <end position="1348"/>
    </location>
</feature>
<dbReference type="InterPro" id="IPR013320">
    <property type="entry name" value="ConA-like_dom_sf"/>
</dbReference>
<name>A0A5B7DWX4_PORTR</name>
<evidence type="ECO:0000256" key="2">
    <source>
        <dbReference type="PROSITE-ProRule" id="PRU00076"/>
    </source>
</evidence>
<feature type="compositionally biased region" description="Polar residues" evidence="3">
    <location>
        <begin position="1115"/>
        <end position="1129"/>
    </location>
</feature>
<keyword evidence="1" id="KW-1015">Disulfide bond</keyword>
<gene>
    <name evidence="6" type="primary">Nrx-IV_4</name>
    <name evidence="6" type="ORF">E2C01_018929</name>
</gene>
<feature type="region of interest" description="Disordered" evidence="3">
    <location>
        <begin position="692"/>
        <end position="800"/>
    </location>
</feature>
<keyword evidence="7" id="KW-1185">Reference proteome</keyword>
<feature type="compositionally biased region" description="Basic and acidic residues" evidence="3">
    <location>
        <begin position="719"/>
        <end position="739"/>
    </location>
</feature>
<feature type="compositionally biased region" description="Basic and acidic residues" evidence="3">
    <location>
        <begin position="1266"/>
        <end position="1296"/>
    </location>
</feature>
<dbReference type="Pfam" id="PF00008">
    <property type="entry name" value="EGF"/>
    <property type="match status" value="1"/>
</dbReference>
<dbReference type="EMBL" id="VSRR010001512">
    <property type="protein sequence ID" value="MPC25805.1"/>
    <property type="molecule type" value="Genomic_DNA"/>
</dbReference>
<keyword evidence="2" id="KW-0245">EGF-like domain</keyword>
<evidence type="ECO:0000256" key="1">
    <source>
        <dbReference type="ARBA" id="ARBA00023157"/>
    </source>
</evidence>
<dbReference type="InterPro" id="IPR050372">
    <property type="entry name" value="Neurexin-related_CASP"/>
</dbReference>
<evidence type="ECO:0000259" key="4">
    <source>
        <dbReference type="PROSITE" id="PS50025"/>
    </source>
</evidence>
<dbReference type="CDD" id="cd00110">
    <property type="entry name" value="LamG"/>
    <property type="match status" value="2"/>
</dbReference>
<feature type="compositionally biased region" description="Polar residues" evidence="3">
    <location>
        <begin position="948"/>
        <end position="964"/>
    </location>
</feature>
<feature type="compositionally biased region" description="Polar residues" evidence="3">
    <location>
        <begin position="1227"/>
        <end position="1239"/>
    </location>
</feature>
<dbReference type="GO" id="GO:0016020">
    <property type="term" value="C:membrane"/>
    <property type="evidence" value="ECO:0007669"/>
    <property type="project" value="UniProtKB-SubCell"/>
</dbReference>
<feature type="compositionally biased region" description="Basic and acidic residues" evidence="3">
    <location>
        <begin position="932"/>
        <end position="943"/>
    </location>
</feature>
<feature type="region of interest" description="Disordered" evidence="3">
    <location>
        <begin position="844"/>
        <end position="1134"/>
    </location>
</feature>
<feature type="compositionally biased region" description="Basic residues" evidence="3">
    <location>
        <begin position="1353"/>
        <end position="1363"/>
    </location>
</feature>
<feature type="compositionally biased region" description="Basic and acidic residues" evidence="3">
    <location>
        <begin position="635"/>
        <end position="655"/>
    </location>
</feature>